<accession>A0A095X6L6</accession>
<dbReference type="AlphaFoldDB" id="A0A095X6L6"/>
<reference evidence="1 2" key="1">
    <citation type="submission" date="2014-07" db="EMBL/GenBank/DDBJ databases">
        <authorList>
            <person name="McCorrison J."/>
            <person name="Sanka R."/>
            <person name="Torralba M."/>
            <person name="Gillis M."/>
            <person name="Haft D.H."/>
            <person name="Methe B."/>
            <person name="Sutton G."/>
            <person name="Nelson K.E."/>
        </authorList>
    </citation>
    <scope>NUCLEOTIDE SEQUENCE [LARGE SCALE GENOMIC DNA]</scope>
    <source>
        <strain evidence="1 2">S7-1-13</strain>
    </source>
</reference>
<evidence type="ECO:0008006" key="3">
    <source>
        <dbReference type="Google" id="ProtNLM"/>
    </source>
</evidence>
<sequence>MVESQNTKIDYQTKANYLGGLTSHGDILVGNKALEYYNERNVRDFIQIPYTEIKMVTASVIFKKKITRFAIHTKKDGDFIFNSSDNKAILRALNKYLPDEKLRRSLTVWDYVKNKFKK</sequence>
<dbReference type="OrthoDB" id="1646215at2"/>
<proteinExistence type="predicted"/>
<dbReference type="EMBL" id="JRMW01000018">
    <property type="protein sequence ID" value="KGF05296.1"/>
    <property type="molecule type" value="Genomic_DNA"/>
</dbReference>
<gene>
    <name evidence="1" type="ORF">HMPREF1630_01295</name>
</gene>
<comment type="caution">
    <text evidence="1">The sequence shown here is derived from an EMBL/GenBank/DDBJ whole genome shotgun (WGS) entry which is preliminary data.</text>
</comment>
<dbReference type="Proteomes" id="UP000029579">
    <property type="component" value="Unassembled WGS sequence"/>
</dbReference>
<dbReference type="InterPro" id="IPR010360">
    <property type="entry name" value="DUF956"/>
</dbReference>
<organism evidence="1 2">
    <name type="scientific">Anaerococcus lactolyticus S7-1-13</name>
    <dbReference type="NCBI Taxonomy" id="1284686"/>
    <lineage>
        <taxon>Bacteria</taxon>
        <taxon>Bacillati</taxon>
        <taxon>Bacillota</taxon>
        <taxon>Tissierellia</taxon>
        <taxon>Tissierellales</taxon>
        <taxon>Peptoniphilaceae</taxon>
        <taxon>Anaerococcus</taxon>
    </lineage>
</organism>
<dbReference type="Pfam" id="PF06115">
    <property type="entry name" value="DUF956"/>
    <property type="match status" value="1"/>
</dbReference>
<name>A0A095X6L6_9FIRM</name>
<evidence type="ECO:0000313" key="1">
    <source>
        <dbReference type="EMBL" id="KGF05296.1"/>
    </source>
</evidence>
<dbReference type="eggNOG" id="COG4687">
    <property type="taxonomic scope" value="Bacteria"/>
</dbReference>
<evidence type="ECO:0000313" key="2">
    <source>
        <dbReference type="Proteomes" id="UP000029579"/>
    </source>
</evidence>
<protein>
    <recommendedName>
        <fullName evidence="3">DUF956 domain-containing protein</fullName>
    </recommendedName>
</protein>
<dbReference type="RefSeq" id="WP_037326323.1">
    <property type="nucleotide sequence ID" value="NZ_JRMW01000018.1"/>
</dbReference>